<dbReference type="EMBL" id="JAOQJR010000003">
    <property type="protein sequence ID" value="MCU6737983.1"/>
    <property type="molecule type" value="Genomic_DNA"/>
</dbReference>
<dbReference type="RefSeq" id="WP_147579955.1">
    <property type="nucleotide sequence ID" value="NZ_JAOQJR010000003.1"/>
</dbReference>
<sequence>MLQKIIQTKYDLDVIGLIQISPHVYKVKTANHFYCVKIVDEKKLEVAYQHLNTLHLHHFIHLILNNEQHYFTPFQDQYIYLMPYLQEDNHIKKGMKIKTYYQILAYLHNHSFFMQHEEDAFFKKQYDDLFSLIQQRKNDYEELMREFEFRKFKSPAGWMLVLNYYRIVHYLNQAHYYLSQYQEIMKGKNEIRLSLTYNHFDKEHIFVSDETLISIDRMKINYCIYDLIDIFQNHDELYDSLPLLEYYLKEVKLLKEEKILMQCILSIVPQVQLNLQEEVNIYQMSKLICYLDGLQEIFKKLMIDEK</sequence>
<proteinExistence type="predicted"/>
<comment type="caution">
    <text evidence="1">The sequence shown here is derived from an EMBL/GenBank/DDBJ whole genome shotgun (WGS) entry which is preliminary data.</text>
</comment>
<evidence type="ECO:0000313" key="2">
    <source>
        <dbReference type="Proteomes" id="UP001208364"/>
    </source>
</evidence>
<evidence type="ECO:0008006" key="3">
    <source>
        <dbReference type="Google" id="ProtNLM"/>
    </source>
</evidence>
<name>A0ABT2ST14_9FIRM</name>
<dbReference type="SUPFAM" id="SSF56112">
    <property type="entry name" value="Protein kinase-like (PK-like)"/>
    <property type="match status" value="1"/>
</dbReference>
<evidence type="ECO:0000313" key="1">
    <source>
        <dbReference type="EMBL" id="MCU6737983.1"/>
    </source>
</evidence>
<keyword evidence="2" id="KW-1185">Reference proteome</keyword>
<reference evidence="1 2" key="1">
    <citation type="journal article" date="2021" name="ISME Commun">
        <title>Automated analysis of genomic sequences facilitates high-throughput and comprehensive description of bacteria.</title>
        <authorList>
            <person name="Hitch T.C.A."/>
        </authorList>
    </citation>
    <scope>NUCLEOTIDE SEQUENCE [LARGE SCALE GENOMIC DNA]</scope>
    <source>
        <strain evidence="1 2">H4_15</strain>
    </source>
</reference>
<dbReference type="InterPro" id="IPR011009">
    <property type="entry name" value="Kinase-like_dom_sf"/>
</dbReference>
<accession>A0ABT2ST14</accession>
<organism evidence="1 2">
    <name type="scientific">[Clostridium] ammoniilyticum</name>
    <dbReference type="NCBI Taxonomy" id="2981784"/>
    <lineage>
        <taxon>Bacteria</taxon>
        <taxon>Bacillati</taxon>
        <taxon>Bacillota</taxon>
        <taxon>Erysipelotrichia</taxon>
        <taxon>Erysipelotrichales</taxon>
        <taxon>Coprobacillaceae</taxon>
        <taxon>Faecalibacillus</taxon>
    </lineage>
</organism>
<protein>
    <recommendedName>
        <fullName evidence="3">Spore coat protein YsxE</fullName>
    </recommendedName>
</protein>
<dbReference type="Proteomes" id="UP001208364">
    <property type="component" value="Unassembled WGS sequence"/>
</dbReference>
<gene>
    <name evidence="1" type="ORF">OCV55_04725</name>
</gene>